<sequence length="1302" mass="142204">MDINIPDIKSYHGNLDQIKFCGKLARTTDGFVGGILHFKLKHDSDGNPDFDICPLIDEQSYSILFPQCRSSSIKEPHFVQNSGFGGINRTRIETPQHIFAFDKDNDPFTKQLKVGFGTVKGIAGIESFCLHCGNKEYVISRFPPAMTKDENNVLICARKYGSGQPFEPMWEVVKPSACMSSPVSGLEETPKKEEEEETGEKMDSPSMSSVPSIRLPVMSTYKNAFGSLLTAIPHIVSSKHRDFLLTSSNKCLEVNFNIVRKCYELVPISPKKLPPWIQGGLEETPKKEEEEETGEKMDSPSMSSVPSIRLPVMSTYKNAFGSLLTAIPHIVSSKHRDFLLTSSNKCLEVNFNIVRKCYELVPISPKKLPPWIQGFESFKDELINEYETCLEKRIELGTAVGFPNLKSSPKFLHAKRSTSKPSPFTFGGASAFNQPKSAFRGVSLPKVDSLKVSIQHCCIVRGWNLAQGPIICVSWKVHTHAMISHKHINQSQYPSMMEILDGVIKGTINTMKRRVSVGGFGSSSETVADLMKKSQWKELIDLKCRVKDMRITSPSKANPKSGFGYSRLGSSSMSADRTSIAAFNGSSLISISGEILAHVPDCHVGVGFGHRDRLYMFSHSIDSPCCRVLLPEDDTKDVIAKDSLHKAPVEVEKLRIGDIVPSDGWDMSVQFVPLVLREIVWKAGCQYPIRSLFGTSSEEKRMKLNFDILKCILLEDTFASIGSVGKEGYLVHGALPHSYAIDRGCSKEGDVSDDGEVDLLVHGHTGCKHVSLVEMKQICAINRALRSTGLSGGFHPILPKDIFFSIGLNQTTDTLRATLIDRTSLIKASSTPLVYNKQDFAISETLPPVSFPLFSTEAWKNGFEQVDFELKLGDLSGQHIHHTYVRKHHRKHYKLVYGTSQCPDSLRSTSFSPISLSDLNKMGGIPLWVCVGSMILECICYGISYDQYADFHECVSREEMLSYVSEDECKQQMLRDVESLKSGVMSVKEVEHDKEEESTTLVEKEEEEEAEKEVRVSKDVSSSSDMGTDVSCMNNCPSFIICKRFDKDITIRYKSTQVPFLLDTSFVSWIGIPILESSPGEDLSKPMGVISQLHSSIMAAKRPVQPSGFSFGQSGGSGFGQSSGGFGGFGQTPAAVPHSGSGFGGFGQPSGGGFGQPSSSFGQSGGFGGFGQTPAAVSHSGSGFGGFGQPSSSFGQSGGVGSFGQSGGSGFGQTSGFSFSQPGGGFGGFRQTPAAAAHSDTTPSKPTTKYGKALISQIEKAKKLKKHACVKSLSIDSYDRKIFGAALFCSDKECTVEVLPDI</sequence>
<feature type="compositionally biased region" description="Acidic residues" evidence="1">
    <location>
        <begin position="998"/>
        <end position="1011"/>
    </location>
</feature>
<feature type="region of interest" description="Disordered" evidence="1">
    <location>
        <begin position="1141"/>
        <end position="1206"/>
    </location>
</feature>
<feature type="compositionally biased region" description="Basic and acidic residues" evidence="1">
    <location>
        <begin position="988"/>
        <end position="997"/>
    </location>
</feature>
<name>A0ABQ5JV75_9EUKA</name>
<organism evidence="2 3">
    <name type="scientific">Aduncisulcus paluster</name>
    <dbReference type="NCBI Taxonomy" id="2918883"/>
    <lineage>
        <taxon>Eukaryota</taxon>
        <taxon>Metamonada</taxon>
        <taxon>Carpediemonas-like organisms</taxon>
        <taxon>Aduncisulcus</taxon>
    </lineage>
</organism>
<reference evidence="2" key="1">
    <citation type="submission" date="2022-03" db="EMBL/GenBank/DDBJ databases">
        <title>Draft genome sequence of Aduncisulcus paluster, a free-living microaerophilic Fornicata.</title>
        <authorList>
            <person name="Yuyama I."/>
            <person name="Kume K."/>
            <person name="Tamura T."/>
            <person name="Inagaki Y."/>
            <person name="Hashimoto T."/>
        </authorList>
    </citation>
    <scope>NUCLEOTIDE SEQUENCE</scope>
    <source>
        <strain evidence="2">NY0171</strain>
    </source>
</reference>
<evidence type="ECO:0000256" key="1">
    <source>
        <dbReference type="SAM" id="MobiDB-lite"/>
    </source>
</evidence>
<feature type="region of interest" description="Disordered" evidence="1">
    <location>
        <begin position="277"/>
        <end position="305"/>
    </location>
</feature>
<proteinExistence type="predicted"/>
<comment type="caution">
    <text evidence="2">The sequence shown here is derived from an EMBL/GenBank/DDBJ whole genome shotgun (WGS) entry which is preliminary data.</text>
</comment>
<feature type="region of interest" description="Disordered" evidence="1">
    <location>
        <begin position="988"/>
        <end position="1025"/>
    </location>
</feature>
<feature type="compositionally biased region" description="Basic and acidic residues" evidence="1">
    <location>
        <begin position="283"/>
        <end position="298"/>
    </location>
</feature>
<protein>
    <submittedName>
        <fullName evidence="2">Uncharacterized protein</fullName>
    </submittedName>
</protein>
<feature type="non-terminal residue" evidence="2">
    <location>
        <position position="1302"/>
    </location>
</feature>
<feature type="compositionally biased region" description="Gly residues" evidence="1">
    <location>
        <begin position="1196"/>
        <end position="1206"/>
    </location>
</feature>
<evidence type="ECO:0000313" key="3">
    <source>
        <dbReference type="Proteomes" id="UP001057375"/>
    </source>
</evidence>
<gene>
    <name evidence="2" type="ORF">ADUPG1_010671</name>
</gene>
<feature type="region of interest" description="Disordered" evidence="1">
    <location>
        <begin position="1228"/>
        <end position="1249"/>
    </location>
</feature>
<accession>A0ABQ5JV75</accession>
<keyword evidence="3" id="KW-1185">Reference proteome</keyword>
<dbReference type="Proteomes" id="UP001057375">
    <property type="component" value="Unassembled WGS sequence"/>
</dbReference>
<evidence type="ECO:0000313" key="2">
    <source>
        <dbReference type="EMBL" id="GKT15291.1"/>
    </source>
</evidence>
<feature type="region of interest" description="Disordered" evidence="1">
    <location>
        <begin position="181"/>
        <end position="210"/>
    </location>
</feature>
<feature type="compositionally biased region" description="Gly residues" evidence="1">
    <location>
        <begin position="1141"/>
        <end position="1155"/>
    </location>
</feature>
<dbReference type="EMBL" id="BQXS01011662">
    <property type="protein sequence ID" value="GKT15291.1"/>
    <property type="molecule type" value="Genomic_DNA"/>
</dbReference>
<feature type="compositionally biased region" description="Basic and acidic residues" evidence="1">
    <location>
        <begin position="188"/>
        <end position="203"/>
    </location>
</feature>